<organism evidence="9 10">
    <name type="scientific">Neohortaea acidophila</name>
    <dbReference type="NCBI Taxonomy" id="245834"/>
    <lineage>
        <taxon>Eukaryota</taxon>
        <taxon>Fungi</taxon>
        <taxon>Dikarya</taxon>
        <taxon>Ascomycota</taxon>
        <taxon>Pezizomycotina</taxon>
        <taxon>Dothideomycetes</taxon>
        <taxon>Dothideomycetidae</taxon>
        <taxon>Mycosphaerellales</taxon>
        <taxon>Teratosphaeriaceae</taxon>
        <taxon>Neohortaea</taxon>
    </lineage>
</organism>
<reference evidence="9" key="1">
    <citation type="journal article" date="2020" name="Stud. Mycol.">
        <title>101 Dothideomycetes genomes: a test case for predicting lifestyles and emergence of pathogens.</title>
        <authorList>
            <person name="Haridas S."/>
            <person name="Albert R."/>
            <person name="Binder M."/>
            <person name="Bloem J."/>
            <person name="Labutti K."/>
            <person name="Salamov A."/>
            <person name="Andreopoulos B."/>
            <person name="Baker S."/>
            <person name="Barry K."/>
            <person name="Bills G."/>
            <person name="Bluhm B."/>
            <person name="Cannon C."/>
            <person name="Castanera R."/>
            <person name="Culley D."/>
            <person name="Daum C."/>
            <person name="Ezra D."/>
            <person name="Gonzalez J."/>
            <person name="Henrissat B."/>
            <person name="Kuo A."/>
            <person name="Liang C."/>
            <person name="Lipzen A."/>
            <person name="Lutzoni F."/>
            <person name="Magnuson J."/>
            <person name="Mondo S."/>
            <person name="Nolan M."/>
            <person name="Ohm R."/>
            <person name="Pangilinan J."/>
            <person name="Park H.-J."/>
            <person name="Ramirez L."/>
            <person name="Alfaro M."/>
            <person name="Sun H."/>
            <person name="Tritt A."/>
            <person name="Yoshinaga Y."/>
            <person name="Zwiers L.-H."/>
            <person name="Turgeon B."/>
            <person name="Goodwin S."/>
            <person name="Spatafora J."/>
            <person name="Crous P."/>
            <person name="Grigoriev I."/>
        </authorList>
    </citation>
    <scope>NUCLEOTIDE SEQUENCE</scope>
    <source>
        <strain evidence="9">CBS 113389</strain>
    </source>
</reference>
<keyword evidence="8" id="KW-0066">ATP synthesis</keyword>
<dbReference type="GO" id="GO:0016020">
    <property type="term" value="C:membrane"/>
    <property type="evidence" value="ECO:0007669"/>
    <property type="project" value="UniProtKB-SubCell"/>
</dbReference>
<dbReference type="InterPro" id="IPR020781">
    <property type="entry name" value="ATPase_OSCP/d_CS"/>
</dbReference>
<dbReference type="AlphaFoldDB" id="A0A6A6PGW1"/>
<dbReference type="OrthoDB" id="1262810at2759"/>
<dbReference type="PRINTS" id="PR00125">
    <property type="entry name" value="ATPASEDELTA"/>
</dbReference>
<dbReference type="PANTHER" id="PTHR11910">
    <property type="entry name" value="ATP SYNTHASE DELTA CHAIN"/>
    <property type="match status" value="1"/>
</dbReference>
<sequence length="227" mass="24327">MLASRIAVRGARVAAPRFSIAATRSFAEQAKPQSETRPPVEVFGLDGTYASALYTAAAKTNALDTVARALETLQTSFKRDPKLQVILTAPTLSSGDKKSIVGELQKATGVQDKSNTLPNFLNTLAENNRLNVLEGVCEKFGVLMSAARGEVEMTITSAQPLDQKVVKQLEQAVSKSQYVGQGKKLKVVPKVNPDIRGGLIVEVGDRTIDLSVSGKMARMNKLLSDAL</sequence>
<keyword evidence="4" id="KW-0813">Transport</keyword>
<name>A0A6A6PGW1_9PEZI</name>
<comment type="subcellular location">
    <subcellularLocation>
        <location evidence="1">Membrane</location>
    </subcellularLocation>
</comment>
<proteinExistence type="inferred from homology"/>
<dbReference type="InterPro" id="IPR000711">
    <property type="entry name" value="ATPase_OSCP/dsu"/>
</dbReference>
<evidence type="ECO:0000256" key="4">
    <source>
        <dbReference type="ARBA" id="ARBA00022448"/>
    </source>
</evidence>
<evidence type="ECO:0000256" key="3">
    <source>
        <dbReference type="ARBA" id="ARBA00014723"/>
    </source>
</evidence>
<dbReference type="RefSeq" id="XP_033585586.1">
    <property type="nucleotide sequence ID" value="XM_033738424.1"/>
</dbReference>
<keyword evidence="7" id="KW-0472">Membrane</keyword>
<dbReference type="SUPFAM" id="SSF47928">
    <property type="entry name" value="N-terminal domain of the delta subunit of the F1F0-ATP synthase"/>
    <property type="match status" value="1"/>
</dbReference>
<dbReference type="NCBIfam" id="TIGR01145">
    <property type="entry name" value="ATP_synt_delta"/>
    <property type="match status" value="1"/>
</dbReference>
<comment type="similarity">
    <text evidence="2">Belongs to the ATPase delta chain family.</text>
</comment>
<dbReference type="InterPro" id="IPR026015">
    <property type="entry name" value="ATP_synth_OSCP/delta_N_sf"/>
</dbReference>
<keyword evidence="6" id="KW-0406">Ion transport</keyword>
<evidence type="ECO:0000313" key="9">
    <source>
        <dbReference type="EMBL" id="KAF2479016.1"/>
    </source>
</evidence>
<dbReference type="Proteomes" id="UP000799767">
    <property type="component" value="Unassembled WGS sequence"/>
</dbReference>
<dbReference type="Pfam" id="PF00213">
    <property type="entry name" value="OSCP"/>
    <property type="match status" value="1"/>
</dbReference>
<dbReference type="Gene3D" id="1.10.520.20">
    <property type="entry name" value="N-terminal domain of the delta subunit of the F1F0-ATP synthase"/>
    <property type="match status" value="1"/>
</dbReference>
<accession>A0A6A6PGW1</accession>
<evidence type="ECO:0000256" key="6">
    <source>
        <dbReference type="ARBA" id="ARBA00023065"/>
    </source>
</evidence>
<dbReference type="GeneID" id="54479426"/>
<dbReference type="PROSITE" id="PS00389">
    <property type="entry name" value="ATPASE_DELTA"/>
    <property type="match status" value="1"/>
</dbReference>
<keyword evidence="10" id="KW-1185">Reference proteome</keyword>
<evidence type="ECO:0000256" key="1">
    <source>
        <dbReference type="ARBA" id="ARBA00004370"/>
    </source>
</evidence>
<evidence type="ECO:0000256" key="7">
    <source>
        <dbReference type="ARBA" id="ARBA00023136"/>
    </source>
</evidence>
<evidence type="ECO:0000313" key="10">
    <source>
        <dbReference type="Proteomes" id="UP000799767"/>
    </source>
</evidence>
<dbReference type="HAMAP" id="MF_01416">
    <property type="entry name" value="ATP_synth_delta_bact"/>
    <property type="match status" value="1"/>
</dbReference>
<dbReference type="GO" id="GO:0046933">
    <property type="term" value="F:proton-transporting ATP synthase activity, rotational mechanism"/>
    <property type="evidence" value="ECO:0007669"/>
    <property type="project" value="InterPro"/>
</dbReference>
<evidence type="ECO:0000256" key="8">
    <source>
        <dbReference type="ARBA" id="ARBA00023310"/>
    </source>
</evidence>
<evidence type="ECO:0000256" key="2">
    <source>
        <dbReference type="ARBA" id="ARBA00007046"/>
    </source>
</evidence>
<keyword evidence="5" id="KW-0375">Hydrogen ion transport</keyword>
<gene>
    <name evidence="9" type="ORF">BDY17DRAFT_47393</name>
</gene>
<evidence type="ECO:0000256" key="5">
    <source>
        <dbReference type="ARBA" id="ARBA00022781"/>
    </source>
</evidence>
<protein>
    <recommendedName>
        <fullName evidence="3">ATP synthase subunit 5, mitochondrial</fullName>
    </recommendedName>
</protein>
<dbReference type="EMBL" id="MU001642">
    <property type="protein sequence ID" value="KAF2479016.1"/>
    <property type="molecule type" value="Genomic_DNA"/>
</dbReference>